<evidence type="ECO:0000313" key="3">
    <source>
        <dbReference type="EMBL" id="KAJ8598974.1"/>
    </source>
</evidence>
<evidence type="ECO:0000259" key="2">
    <source>
        <dbReference type="PROSITE" id="PS50003"/>
    </source>
</evidence>
<feature type="region of interest" description="Disordered" evidence="1">
    <location>
        <begin position="717"/>
        <end position="763"/>
    </location>
</feature>
<feature type="compositionally biased region" description="Acidic residues" evidence="1">
    <location>
        <begin position="739"/>
        <end position="753"/>
    </location>
</feature>
<sequence length="891" mass="98130">MTTTFAEIAEYEDEHGKVVSGGVRTLDEMLQSSSDALREIGRQLKEVSDKKVVAKKMADKKVAAPTAPAPVEFPQRKPERTYAAFRARLEELERMEAQAEADAREPAKLSKKWNKGFLDKPRKPVAPPPAVLLDTPREPVAPPRAVTPTSQPAKKTVRFEDDDGLEKKDATSKEPRPKAPPLPSSRNKPAFAGFVGRHEERAGPMSLRSSAMKRGRYKGVWRSRFFCLPEESARLSYWESEAAMASGAKARGELEVYGATAVEDCERPYCVAIHVSICGAVGGVLRVAGVPSREEWIALSSASERDAWLGALRRAALLRPRLRAASRGFVKKDDETFEPDDSLWAEVQEEESRLASACVYDYSASRVGWRVVVSYHVQATGYGRVEPWVVRKTHADFREFLALAGDDLDAELDRKHGAMNPQRLLSATLLGRRVELINAALRRLVADAAISRSPELKSFLGPPPLARPRRVDPPATRTTDASSIEGMEDESSNAPPPPPRPRDDNKNLALVLAALPTARLAAALGAVAVAAAHRVYSVPPTLLAAVFAAGAVFGARLVASSTDGPPPDYKKRMDDDVVVVEPDEDKNEASPPENDEDEVPAVVDVEDVDYSLARWPAPLTAGGHCWSEPDASFFRVRGETYLDDRVKVPSGASLFPLAGVDLFLTDVPQQHVARHPGAFVAKRRRRRAAHDDAHSTLFAVNFCMPWGNLVVYWATEKQPRQRQRRRQRRRLKPRRSSDTSDDTSSSDDDSDDPPDSRRAHDDAARTVFERFAAGDDAYRDARLKLIPRVVEGNWIVRRAVGSGTNAAKLAEAVKLSYFSGPDYFEVDLDIVGSPLARRILSVVRSATSTLVLDLAFVIEGVKPEELPERILGAVRMHRVNPDDAPVLKPLE</sequence>
<dbReference type="AlphaFoldDB" id="A0AAD7U720"/>
<keyword evidence="4" id="KW-1185">Reference proteome</keyword>
<dbReference type="Pfam" id="PF07059">
    <property type="entry name" value="EDR2_C"/>
    <property type="match status" value="1"/>
</dbReference>
<feature type="compositionally biased region" description="Basic residues" evidence="1">
    <location>
        <begin position="720"/>
        <end position="734"/>
    </location>
</feature>
<evidence type="ECO:0000256" key="1">
    <source>
        <dbReference type="SAM" id="MobiDB-lite"/>
    </source>
</evidence>
<dbReference type="EMBL" id="JAQMWT010000598">
    <property type="protein sequence ID" value="KAJ8598974.1"/>
    <property type="molecule type" value="Genomic_DNA"/>
</dbReference>
<feature type="compositionally biased region" description="Basic and acidic residues" evidence="1">
    <location>
        <begin position="96"/>
        <end position="108"/>
    </location>
</feature>
<dbReference type="PROSITE" id="PS50003">
    <property type="entry name" value="PH_DOMAIN"/>
    <property type="match status" value="1"/>
</dbReference>
<comment type="caution">
    <text evidence="3">The sequence shown here is derived from an EMBL/GenBank/DDBJ whole genome shotgun (WGS) entry which is preliminary data.</text>
</comment>
<evidence type="ECO:0000313" key="4">
    <source>
        <dbReference type="Proteomes" id="UP001230188"/>
    </source>
</evidence>
<dbReference type="Gene3D" id="2.30.29.30">
    <property type="entry name" value="Pleckstrin-homology domain (PH domain)/Phosphotyrosine-binding domain (PTB)"/>
    <property type="match status" value="1"/>
</dbReference>
<dbReference type="InterPro" id="IPR011993">
    <property type="entry name" value="PH-like_dom_sf"/>
</dbReference>
<feature type="compositionally biased region" description="Basic and acidic residues" evidence="1">
    <location>
        <begin position="754"/>
        <end position="763"/>
    </location>
</feature>
<accession>A0AAD7U720</accession>
<feature type="compositionally biased region" description="Basic and acidic residues" evidence="1">
    <location>
        <begin position="165"/>
        <end position="177"/>
    </location>
</feature>
<feature type="region of interest" description="Disordered" evidence="1">
    <location>
        <begin position="460"/>
        <end position="505"/>
    </location>
</feature>
<proteinExistence type="predicted"/>
<dbReference type="InterPro" id="IPR001849">
    <property type="entry name" value="PH_domain"/>
</dbReference>
<dbReference type="InterPro" id="IPR009769">
    <property type="entry name" value="EDR2_C"/>
</dbReference>
<dbReference type="SUPFAM" id="SSF50729">
    <property type="entry name" value="PH domain-like"/>
    <property type="match status" value="1"/>
</dbReference>
<name>A0AAD7U720_9STRA</name>
<protein>
    <recommendedName>
        <fullName evidence="2">PH domain-containing protein</fullName>
    </recommendedName>
</protein>
<dbReference type="PANTHER" id="PTHR12136">
    <property type="entry name" value="ENHANCED DISEASE RESISTANCE-RELATED"/>
    <property type="match status" value="1"/>
</dbReference>
<feature type="domain" description="PH" evidence="2">
    <location>
        <begin position="198"/>
        <end position="317"/>
    </location>
</feature>
<gene>
    <name evidence="3" type="ORF">CTAYLR_009266</name>
</gene>
<dbReference type="PANTHER" id="PTHR12136:SF41">
    <property type="entry name" value="PLECKSTRIN HOMOLOGY (PH) AND LIPID-BINDING START DOMAINS-CONTAINING PROTEIN"/>
    <property type="match status" value="1"/>
</dbReference>
<dbReference type="Pfam" id="PF00169">
    <property type="entry name" value="PH"/>
    <property type="match status" value="1"/>
</dbReference>
<feature type="region of interest" description="Disordered" evidence="1">
    <location>
        <begin position="96"/>
        <end position="190"/>
    </location>
</feature>
<dbReference type="CDD" id="cd00821">
    <property type="entry name" value="PH"/>
    <property type="match status" value="1"/>
</dbReference>
<dbReference type="InterPro" id="IPR045096">
    <property type="entry name" value="EDR2-like"/>
</dbReference>
<reference evidence="3" key="1">
    <citation type="submission" date="2023-01" db="EMBL/GenBank/DDBJ databases">
        <title>Metagenome sequencing of chrysophaentin producing Chrysophaeum taylorii.</title>
        <authorList>
            <person name="Davison J."/>
            <person name="Bewley C."/>
        </authorList>
    </citation>
    <scope>NUCLEOTIDE SEQUENCE</scope>
    <source>
        <strain evidence="3">NIES-1699</strain>
    </source>
</reference>
<dbReference type="Proteomes" id="UP001230188">
    <property type="component" value="Unassembled WGS sequence"/>
</dbReference>
<organism evidence="3 4">
    <name type="scientific">Chrysophaeum taylorii</name>
    <dbReference type="NCBI Taxonomy" id="2483200"/>
    <lineage>
        <taxon>Eukaryota</taxon>
        <taxon>Sar</taxon>
        <taxon>Stramenopiles</taxon>
        <taxon>Ochrophyta</taxon>
        <taxon>Pelagophyceae</taxon>
        <taxon>Pelagomonadales</taxon>
        <taxon>Pelagomonadaceae</taxon>
        <taxon>Chrysophaeum</taxon>
    </lineage>
</organism>